<dbReference type="Proteomes" id="UP001642464">
    <property type="component" value="Unassembled WGS sequence"/>
</dbReference>
<dbReference type="EMBL" id="CAXAMM010006164">
    <property type="protein sequence ID" value="CAK9010066.1"/>
    <property type="molecule type" value="Genomic_DNA"/>
</dbReference>
<evidence type="ECO:0000313" key="9">
    <source>
        <dbReference type="Proteomes" id="UP001642464"/>
    </source>
</evidence>
<feature type="region of interest" description="Disordered" evidence="6">
    <location>
        <begin position="654"/>
        <end position="688"/>
    </location>
</feature>
<gene>
    <name evidence="8" type="ORF">SCF082_LOCUS10511</name>
</gene>
<comment type="subcellular location">
    <subcellularLocation>
        <location evidence="1">Nucleus</location>
        <location evidence="1">Nucleolus</location>
    </subcellularLocation>
</comment>
<feature type="transmembrane region" description="Helical" evidence="7">
    <location>
        <begin position="482"/>
        <end position="504"/>
    </location>
</feature>
<evidence type="ECO:0000256" key="6">
    <source>
        <dbReference type="SAM" id="MobiDB-lite"/>
    </source>
</evidence>
<feature type="transmembrane region" description="Helical" evidence="7">
    <location>
        <begin position="524"/>
        <end position="542"/>
    </location>
</feature>
<reference evidence="8 9" key="1">
    <citation type="submission" date="2024-02" db="EMBL/GenBank/DDBJ databases">
        <authorList>
            <person name="Chen Y."/>
            <person name="Shah S."/>
            <person name="Dougan E. K."/>
            <person name="Thang M."/>
            <person name="Chan C."/>
        </authorList>
    </citation>
    <scope>NUCLEOTIDE SEQUENCE [LARGE SCALE GENOMIC DNA]</scope>
</reference>
<keyword evidence="5" id="KW-0539">Nucleus</keyword>
<dbReference type="Pfam" id="PF05890">
    <property type="entry name" value="Ebp2"/>
    <property type="match status" value="1"/>
</dbReference>
<feature type="transmembrane region" description="Helical" evidence="7">
    <location>
        <begin position="449"/>
        <end position="470"/>
    </location>
</feature>
<dbReference type="InterPro" id="IPR008610">
    <property type="entry name" value="Ebp2"/>
</dbReference>
<keyword evidence="7" id="KW-0472">Membrane</keyword>
<feature type="transmembrane region" description="Helical" evidence="7">
    <location>
        <begin position="548"/>
        <end position="565"/>
    </location>
</feature>
<evidence type="ECO:0000256" key="7">
    <source>
        <dbReference type="SAM" id="Phobius"/>
    </source>
</evidence>
<evidence type="ECO:0000256" key="1">
    <source>
        <dbReference type="ARBA" id="ARBA00004604"/>
    </source>
</evidence>
<feature type="compositionally biased region" description="Basic and acidic residues" evidence="6">
    <location>
        <begin position="95"/>
        <end position="108"/>
    </location>
</feature>
<dbReference type="PANTHER" id="PTHR13028">
    <property type="entry name" value="RRNA PROCESSING PROTEIN EBNA1-BINDING PROTEIN-RELATED"/>
    <property type="match status" value="1"/>
</dbReference>
<keyword evidence="3" id="KW-0690">Ribosome biogenesis</keyword>
<feature type="compositionally biased region" description="Basic residues" evidence="6">
    <location>
        <begin position="1"/>
        <end position="16"/>
    </location>
</feature>
<protein>
    <submittedName>
        <fullName evidence="8">Probable rRNA-processing protein ebp2</fullName>
    </submittedName>
</protein>
<evidence type="ECO:0000256" key="3">
    <source>
        <dbReference type="ARBA" id="ARBA00022517"/>
    </source>
</evidence>
<keyword evidence="7" id="KW-0812">Transmembrane</keyword>
<name>A0ABP0J6U7_9DINO</name>
<keyword evidence="4" id="KW-0175">Coiled coil</keyword>
<feature type="region of interest" description="Disordered" evidence="6">
    <location>
        <begin position="1"/>
        <end position="136"/>
    </location>
</feature>
<keyword evidence="9" id="KW-1185">Reference proteome</keyword>
<feature type="compositionally biased region" description="Acidic residues" evidence="6">
    <location>
        <begin position="79"/>
        <end position="94"/>
    </location>
</feature>
<evidence type="ECO:0000256" key="4">
    <source>
        <dbReference type="ARBA" id="ARBA00023054"/>
    </source>
</evidence>
<dbReference type="PANTHER" id="PTHR13028:SF0">
    <property type="entry name" value="RRNA-PROCESSING PROTEIN EBP2-RELATED"/>
    <property type="match status" value="1"/>
</dbReference>
<organism evidence="8 9">
    <name type="scientific">Durusdinium trenchii</name>
    <dbReference type="NCBI Taxonomy" id="1381693"/>
    <lineage>
        <taxon>Eukaryota</taxon>
        <taxon>Sar</taxon>
        <taxon>Alveolata</taxon>
        <taxon>Dinophyceae</taxon>
        <taxon>Suessiales</taxon>
        <taxon>Symbiodiniaceae</taxon>
        <taxon>Durusdinium</taxon>
    </lineage>
</organism>
<feature type="compositionally biased region" description="Acidic residues" evidence="6">
    <location>
        <begin position="115"/>
        <end position="132"/>
    </location>
</feature>
<comment type="caution">
    <text evidence="8">The sequence shown here is derived from an EMBL/GenBank/DDBJ whole genome shotgun (WGS) entry which is preliminary data.</text>
</comment>
<sequence>MAKANGSRRKQRKAAAARKDASKTKGKAPAAEPEDVRGDEDVLGEEGEGILAQIRATQAEMNKRAKKRAKQAKSTAAPAEEDAEASESEDESDEEARALRQIHAERKRQLQSSGSDDEEEDDEEEEVDEEEAERNRQQTLAILERLDDISLNLPFVERLEVIAEKPLQVENAEDDLEREVQFYKQALDAVKIGRSLLDKEGIPHMRPIDYMAEMVKDDEHMARVKQNLLFEKKKIEAFEQRKQQKEYKKYAKKVQAEKLKEKAAKKKRSTELAKEFKAKGGADDLVNSTGRKRQARADIKPNKKREYKNAKYGFGGKKRFKRKNDAESVGSPFVRDKPAGARKDKDDALNLVGVIFGVLAGTAASHYRASRVATGPELKETASGTRPRPTASAAHWAAVSPLDLRFGAHVGVVSRTALGVYRCLVLIYCMWAVYLNERPCCDEMQYFEVWNFVLFTWFFFLAAIVSIRPVHQHGVLRQWEKFLVRLFEVELPTSLFLFCTFWSFDAFKRQVMFPSSQQPVNRMFHSLNAIFIVIEAAANRIVLRSDRWFYFCYLFGTYGIFLICVEKLRDDLVYKAQGFLHLRKSSIPDMLELLMLEFAFHYAGCVLVTARQYFWTTPITAEAQQGLAGHSQSHQVVDLELWAPSAIPPGNTDAGIGITGHLDGNNDVTPSSPPATSTSPSSPLLPPP</sequence>
<proteinExistence type="inferred from homology"/>
<keyword evidence="7" id="KW-1133">Transmembrane helix</keyword>
<feature type="transmembrane region" description="Helical" evidence="7">
    <location>
        <begin position="419"/>
        <end position="437"/>
    </location>
</feature>
<evidence type="ECO:0000256" key="2">
    <source>
        <dbReference type="ARBA" id="ARBA00007336"/>
    </source>
</evidence>
<comment type="similarity">
    <text evidence="2">Belongs to the EBP2 family.</text>
</comment>
<evidence type="ECO:0000256" key="5">
    <source>
        <dbReference type="ARBA" id="ARBA00023242"/>
    </source>
</evidence>
<accession>A0ABP0J6U7</accession>
<evidence type="ECO:0000313" key="8">
    <source>
        <dbReference type="EMBL" id="CAK9010066.1"/>
    </source>
</evidence>